<comment type="caution">
    <text evidence="2">The sequence shown here is derived from an EMBL/GenBank/DDBJ whole genome shotgun (WGS) entry which is preliminary data.</text>
</comment>
<protein>
    <submittedName>
        <fullName evidence="2">Uncharacterized protein</fullName>
    </submittedName>
</protein>
<evidence type="ECO:0000256" key="1">
    <source>
        <dbReference type="SAM" id="Phobius"/>
    </source>
</evidence>
<dbReference type="EMBL" id="BAAAHK010000003">
    <property type="protein sequence ID" value="GAA0929486.1"/>
    <property type="molecule type" value="Genomic_DNA"/>
</dbReference>
<keyword evidence="1" id="KW-0812">Transmembrane</keyword>
<feature type="transmembrane region" description="Helical" evidence="1">
    <location>
        <begin position="48"/>
        <end position="69"/>
    </location>
</feature>
<keyword evidence="1" id="KW-1133">Transmembrane helix</keyword>
<evidence type="ECO:0000313" key="2">
    <source>
        <dbReference type="EMBL" id="GAA0929486.1"/>
    </source>
</evidence>
<name>A0ABP4A272_9ACTN</name>
<keyword evidence="3" id="KW-1185">Reference proteome</keyword>
<gene>
    <name evidence="2" type="ORF">GCM10009554_11880</name>
</gene>
<evidence type="ECO:0000313" key="3">
    <source>
        <dbReference type="Proteomes" id="UP001500542"/>
    </source>
</evidence>
<feature type="transmembrane region" description="Helical" evidence="1">
    <location>
        <begin position="20"/>
        <end position="42"/>
    </location>
</feature>
<reference evidence="3" key="1">
    <citation type="journal article" date="2019" name="Int. J. Syst. Evol. Microbiol.">
        <title>The Global Catalogue of Microorganisms (GCM) 10K type strain sequencing project: providing services to taxonomists for standard genome sequencing and annotation.</title>
        <authorList>
            <consortium name="The Broad Institute Genomics Platform"/>
            <consortium name="The Broad Institute Genome Sequencing Center for Infectious Disease"/>
            <person name="Wu L."/>
            <person name="Ma J."/>
        </authorList>
    </citation>
    <scope>NUCLEOTIDE SEQUENCE [LARGE SCALE GENOMIC DNA]</scope>
    <source>
        <strain evidence="3">JCM 10977</strain>
    </source>
</reference>
<dbReference type="RefSeq" id="WP_343965606.1">
    <property type="nucleotide sequence ID" value="NZ_BAAAHK010000003.1"/>
</dbReference>
<sequence length="80" mass="8180">MSRSPQPVRRPRGRRAAVPVLIVLVLWVVLFLSALGIAALLLVRGMAVPAVVSSVVALVTAAATVSGALTRKAVAAARGI</sequence>
<accession>A0ABP4A272</accession>
<organism evidence="2 3">
    <name type="scientific">Kribbella koreensis</name>
    <dbReference type="NCBI Taxonomy" id="57909"/>
    <lineage>
        <taxon>Bacteria</taxon>
        <taxon>Bacillati</taxon>
        <taxon>Actinomycetota</taxon>
        <taxon>Actinomycetes</taxon>
        <taxon>Propionibacteriales</taxon>
        <taxon>Kribbellaceae</taxon>
        <taxon>Kribbella</taxon>
    </lineage>
</organism>
<dbReference type="Proteomes" id="UP001500542">
    <property type="component" value="Unassembled WGS sequence"/>
</dbReference>
<proteinExistence type="predicted"/>
<keyword evidence="1" id="KW-0472">Membrane</keyword>